<sequence>MRTRLPFRSQFRPRASIMMRSLCSRIAVLSSLFIANDIAMAQTSICESDNCETNSDTGAKTCTFTTKVDLYAGELGYYTFDECTGTNPTIGMEVGVTYKFLQYDRSNYMHPLGFAYLPDGAHDDVDELEPTIDPPSATAKQAPCSASAGCPAPMYFQNGEYLGTYSNNAALVNVTSGEDNFGLDDYEPKFLQPITQWVEHGEFMVALKFDDDDFDEDIFYFCHVHQYMTGRIKIISSSSGDVKNPLNIPPIPYAYDVVSEFDQSCGTFNLTDYQLPHAECPDKFVCDVPEDNTALKSFSSCIEAMDCAMVVGMTNYVSAQSEVALFIHQMIPHHQNAVNMAKALLKTGTLTCDDLLQESDDCAMEAILRDIVNGQNMQIQAMRGVLESMNYPAEDDCKVTVLAIDEDETNGSTGKSTMVNNKLVLVATLMVTTLATL</sequence>
<dbReference type="Pfam" id="PF03713">
    <property type="entry name" value="DUF305"/>
    <property type="match status" value="1"/>
</dbReference>
<dbReference type="PANTHER" id="PTHR36933:SF1">
    <property type="entry name" value="SLL0788 PROTEIN"/>
    <property type="match status" value="1"/>
</dbReference>
<reference evidence="2" key="1">
    <citation type="submission" date="2021-01" db="EMBL/GenBank/DDBJ databases">
        <authorList>
            <person name="Corre E."/>
            <person name="Pelletier E."/>
            <person name="Niang G."/>
            <person name="Scheremetjew M."/>
            <person name="Finn R."/>
            <person name="Kale V."/>
            <person name="Holt S."/>
            <person name="Cochrane G."/>
            <person name="Meng A."/>
            <person name="Brown T."/>
            <person name="Cohen L."/>
        </authorList>
    </citation>
    <scope>NUCLEOTIDE SEQUENCE</scope>
    <source>
        <strain evidence="2">B650</strain>
    </source>
</reference>
<dbReference type="InterPro" id="IPR005183">
    <property type="entry name" value="DUF305_CopM-like"/>
</dbReference>
<gene>
    <name evidence="2" type="ORF">LDAN0321_LOCUS17987</name>
</gene>
<dbReference type="AlphaFoldDB" id="A0A7S2LG87"/>
<feature type="domain" description="DUF305" evidence="1">
    <location>
        <begin position="326"/>
        <end position="393"/>
    </location>
</feature>
<organism evidence="2">
    <name type="scientific">Leptocylindrus danicus</name>
    <dbReference type="NCBI Taxonomy" id="163516"/>
    <lineage>
        <taxon>Eukaryota</taxon>
        <taxon>Sar</taxon>
        <taxon>Stramenopiles</taxon>
        <taxon>Ochrophyta</taxon>
        <taxon>Bacillariophyta</taxon>
        <taxon>Coscinodiscophyceae</taxon>
        <taxon>Chaetocerotophycidae</taxon>
        <taxon>Leptocylindrales</taxon>
        <taxon>Leptocylindraceae</taxon>
        <taxon>Leptocylindrus</taxon>
    </lineage>
</organism>
<dbReference type="EMBL" id="HBGY01029010">
    <property type="protein sequence ID" value="CAD9604993.1"/>
    <property type="molecule type" value="Transcribed_RNA"/>
</dbReference>
<evidence type="ECO:0000313" key="2">
    <source>
        <dbReference type="EMBL" id="CAD9604993.1"/>
    </source>
</evidence>
<protein>
    <recommendedName>
        <fullName evidence="1">DUF305 domain-containing protein</fullName>
    </recommendedName>
</protein>
<dbReference type="PANTHER" id="PTHR36933">
    <property type="entry name" value="SLL0788 PROTEIN"/>
    <property type="match status" value="1"/>
</dbReference>
<evidence type="ECO:0000259" key="1">
    <source>
        <dbReference type="Pfam" id="PF03713"/>
    </source>
</evidence>
<dbReference type="InterPro" id="IPR012347">
    <property type="entry name" value="Ferritin-like"/>
</dbReference>
<dbReference type="Gene3D" id="1.20.1260.10">
    <property type="match status" value="1"/>
</dbReference>
<proteinExistence type="predicted"/>
<name>A0A7S2LG87_9STRA</name>
<accession>A0A7S2LG87</accession>